<protein>
    <submittedName>
        <fullName evidence="1">Uncharacterized protein</fullName>
    </submittedName>
</protein>
<reference evidence="1 2" key="1">
    <citation type="journal article" date="2019" name="Environ. Microbiol.">
        <title>At the nexus of three kingdoms: the genome of the mycorrhizal fungus Gigaspora margarita provides insights into plant, endobacterial and fungal interactions.</title>
        <authorList>
            <person name="Venice F."/>
            <person name="Ghignone S."/>
            <person name="Salvioli di Fossalunga A."/>
            <person name="Amselem J."/>
            <person name="Novero M."/>
            <person name="Xianan X."/>
            <person name="Sedzielewska Toro K."/>
            <person name="Morin E."/>
            <person name="Lipzen A."/>
            <person name="Grigoriev I.V."/>
            <person name="Henrissat B."/>
            <person name="Martin F.M."/>
            <person name="Bonfante P."/>
        </authorList>
    </citation>
    <scope>NUCLEOTIDE SEQUENCE [LARGE SCALE GENOMIC DNA]</scope>
    <source>
        <strain evidence="1 2">BEG34</strain>
    </source>
</reference>
<dbReference type="OrthoDB" id="2333441at2759"/>
<accession>A0A8H4A4Q0</accession>
<name>A0A8H4A4Q0_GIGMA</name>
<comment type="caution">
    <text evidence="1">The sequence shown here is derived from an EMBL/GenBank/DDBJ whole genome shotgun (WGS) entry which is preliminary data.</text>
</comment>
<proteinExistence type="predicted"/>
<organism evidence="1 2">
    <name type="scientific">Gigaspora margarita</name>
    <dbReference type="NCBI Taxonomy" id="4874"/>
    <lineage>
        <taxon>Eukaryota</taxon>
        <taxon>Fungi</taxon>
        <taxon>Fungi incertae sedis</taxon>
        <taxon>Mucoromycota</taxon>
        <taxon>Glomeromycotina</taxon>
        <taxon>Glomeromycetes</taxon>
        <taxon>Diversisporales</taxon>
        <taxon>Gigasporaceae</taxon>
        <taxon>Gigaspora</taxon>
    </lineage>
</organism>
<sequence length="196" mass="23188">MPYNNYQLSDLQRRALTDLFAHLQHFNQEFSKCNNNVLYNNENSLYLRNIKTTAINLSFYYVHQKNVVIGDEIFKKAVKDHKDWYEVNKQWIIFFVILAKSTVDKYYSHAYVPSVEETKKVDDWKKIGVSDSVGKGQSFNSKKSKKFLQKVFDDQKLSKKLDIDKNDQKPPKKLDIDKKFEPIQKKKFMKKCSGNL</sequence>
<dbReference type="AlphaFoldDB" id="A0A8H4A4Q0"/>
<evidence type="ECO:0000313" key="1">
    <source>
        <dbReference type="EMBL" id="KAF0419072.1"/>
    </source>
</evidence>
<keyword evidence="2" id="KW-1185">Reference proteome</keyword>
<evidence type="ECO:0000313" key="2">
    <source>
        <dbReference type="Proteomes" id="UP000439903"/>
    </source>
</evidence>
<dbReference type="EMBL" id="WTPW01001717">
    <property type="protein sequence ID" value="KAF0419072.1"/>
    <property type="molecule type" value="Genomic_DNA"/>
</dbReference>
<gene>
    <name evidence="1" type="ORF">F8M41_007201</name>
</gene>
<dbReference type="Proteomes" id="UP000439903">
    <property type="component" value="Unassembled WGS sequence"/>
</dbReference>